<dbReference type="EMBL" id="DRUB01000097">
    <property type="protein sequence ID" value="HHR96231.1"/>
    <property type="molecule type" value="Genomic_DNA"/>
</dbReference>
<comment type="similarity">
    <text evidence="4">Belongs to the HepT RNase toxin family.</text>
</comment>
<evidence type="ECO:0000256" key="3">
    <source>
        <dbReference type="ARBA" id="ARBA00022801"/>
    </source>
</evidence>
<dbReference type="InterPro" id="IPR008201">
    <property type="entry name" value="HepT-like"/>
</dbReference>
<dbReference type="AlphaFoldDB" id="A0A7C5UVA5"/>
<evidence type="ECO:0000256" key="1">
    <source>
        <dbReference type="ARBA" id="ARBA00022649"/>
    </source>
</evidence>
<keyword evidence="1" id="KW-1277">Toxin-antitoxin system</keyword>
<evidence type="ECO:0000313" key="5">
    <source>
        <dbReference type="EMBL" id="HHP82641.1"/>
    </source>
</evidence>
<dbReference type="InterPro" id="IPR052379">
    <property type="entry name" value="Type_VII_TA_RNase"/>
</dbReference>
<dbReference type="PANTHER" id="PTHR33397">
    <property type="entry name" value="UPF0331 PROTEIN YUTE"/>
    <property type="match status" value="1"/>
</dbReference>
<evidence type="ECO:0000256" key="4">
    <source>
        <dbReference type="ARBA" id="ARBA00024207"/>
    </source>
</evidence>
<organism evidence="6">
    <name type="scientific">Ignisphaera aggregans</name>
    <dbReference type="NCBI Taxonomy" id="334771"/>
    <lineage>
        <taxon>Archaea</taxon>
        <taxon>Thermoproteota</taxon>
        <taxon>Thermoprotei</taxon>
        <taxon>Desulfurococcales</taxon>
        <taxon>Desulfurococcaceae</taxon>
        <taxon>Ignisphaera</taxon>
    </lineage>
</organism>
<name>A0A7C5UVA5_9CREN</name>
<dbReference type="EMBL" id="DRZI01000354">
    <property type="protein sequence ID" value="HHP82641.1"/>
    <property type="molecule type" value="Genomic_DNA"/>
</dbReference>
<dbReference type="Gene3D" id="1.20.120.580">
    <property type="entry name" value="bsu32300-like"/>
    <property type="match status" value="1"/>
</dbReference>
<dbReference type="PANTHER" id="PTHR33397:SF5">
    <property type="entry name" value="RNASE YUTE-RELATED"/>
    <property type="match status" value="1"/>
</dbReference>
<comment type="caution">
    <text evidence="6">The sequence shown here is derived from an EMBL/GenBank/DDBJ whole genome shotgun (WGS) entry which is preliminary data.</text>
</comment>
<dbReference type="GO" id="GO:0016787">
    <property type="term" value="F:hydrolase activity"/>
    <property type="evidence" value="ECO:0007669"/>
    <property type="project" value="UniProtKB-KW"/>
</dbReference>
<dbReference type="GO" id="GO:0110001">
    <property type="term" value="C:toxin-antitoxin complex"/>
    <property type="evidence" value="ECO:0007669"/>
    <property type="project" value="InterPro"/>
</dbReference>
<evidence type="ECO:0000313" key="6">
    <source>
        <dbReference type="EMBL" id="HHR96231.1"/>
    </source>
</evidence>
<accession>A0A7C5UVA5</accession>
<evidence type="ECO:0000256" key="2">
    <source>
        <dbReference type="ARBA" id="ARBA00022722"/>
    </source>
</evidence>
<dbReference type="Pfam" id="PF01934">
    <property type="entry name" value="HepT-like"/>
    <property type="match status" value="1"/>
</dbReference>
<protein>
    <submittedName>
        <fullName evidence="6">DUF86 domain-containing protein</fullName>
    </submittedName>
</protein>
<keyword evidence="3" id="KW-0378">Hydrolase</keyword>
<dbReference type="InterPro" id="IPR037038">
    <property type="entry name" value="HepT-like_sf"/>
</dbReference>
<keyword evidence="2" id="KW-0540">Nuclease</keyword>
<dbReference type="GO" id="GO:0004540">
    <property type="term" value="F:RNA nuclease activity"/>
    <property type="evidence" value="ECO:0007669"/>
    <property type="project" value="InterPro"/>
</dbReference>
<gene>
    <name evidence="6" type="ORF">ENL47_05355</name>
    <name evidence="5" type="ORF">ENM84_08290</name>
</gene>
<proteinExistence type="inferred from homology"/>
<reference evidence="6" key="1">
    <citation type="journal article" date="2020" name="mSystems">
        <title>Genome- and Community-Level Interaction Insights into Carbon Utilization and Element Cycling Functions of Hydrothermarchaeota in Hydrothermal Sediment.</title>
        <authorList>
            <person name="Zhou Z."/>
            <person name="Liu Y."/>
            <person name="Xu W."/>
            <person name="Pan J."/>
            <person name="Luo Z.H."/>
            <person name="Li M."/>
        </authorList>
    </citation>
    <scope>NUCLEOTIDE SEQUENCE [LARGE SCALE GENOMIC DNA]</scope>
    <source>
        <strain evidence="6">SpSt-1</strain>
        <strain evidence="5">SpSt-1121</strain>
    </source>
</reference>
<sequence length="77" mass="9108">MALEHYGLRPRSYAECFRRVSENINVKCYGDLEALARLRNILVHRYWVIKDDVVYNDVKKNFSCVAEFLNKVKELIA</sequence>